<dbReference type="AlphaFoldDB" id="A0A699XQQ1"/>
<reference evidence="1" key="1">
    <citation type="journal article" date="2019" name="Sci. Rep.">
        <title>Draft genome of Tanacetum cinerariifolium, the natural source of mosquito coil.</title>
        <authorList>
            <person name="Yamashiro T."/>
            <person name="Shiraishi A."/>
            <person name="Satake H."/>
            <person name="Nakayama K."/>
        </authorList>
    </citation>
    <scope>NUCLEOTIDE SEQUENCE</scope>
</reference>
<sequence length="47" mass="5349">MWLDYAKLETIYVGKIAGRRKVLGLDVDRTKKQPAVDDEDTDMIALP</sequence>
<name>A0A699XQQ1_TANCI</name>
<comment type="caution">
    <text evidence="1">The sequence shown here is derived from an EMBL/GenBank/DDBJ whole genome shotgun (WGS) entry which is preliminary data.</text>
</comment>
<gene>
    <name evidence="1" type="ORF">Tci_931230</name>
</gene>
<feature type="non-terminal residue" evidence="1">
    <location>
        <position position="47"/>
    </location>
</feature>
<dbReference type="EMBL" id="BKCJ011862851">
    <property type="protein sequence ID" value="GFD59261.1"/>
    <property type="molecule type" value="Genomic_DNA"/>
</dbReference>
<evidence type="ECO:0000313" key="1">
    <source>
        <dbReference type="EMBL" id="GFD59261.1"/>
    </source>
</evidence>
<accession>A0A699XQQ1</accession>
<organism evidence="1">
    <name type="scientific">Tanacetum cinerariifolium</name>
    <name type="common">Dalmatian daisy</name>
    <name type="synonym">Chrysanthemum cinerariifolium</name>
    <dbReference type="NCBI Taxonomy" id="118510"/>
    <lineage>
        <taxon>Eukaryota</taxon>
        <taxon>Viridiplantae</taxon>
        <taxon>Streptophyta</taxon>
        <taxon>Embryophyta</taxon>
        <taxon>Tracheophyta</taxon>
        <taxon>Spermatophyta</taxon>
        <taxon>Magnoliopsida</taxon>
        <taxon>eudicotyledons</taxon>
        <taxon>Gunneridae</taxon>
        <taxon>Pentapetalae</taxon>
        <taxon>asterids</taxon>
        <taxon>campanulids</taxon>
        <taxon>Asterales</taxon>
        <taxon>Asteraceae</taxon>
        <taxon>Asteroideae</taxon>
        <taxon>Anthemideae</taxon>
        <taxon>Anthemidinae</taxon>
        <taxon>Tanacetum</taxon>
    </lineage>
</organism>
<protein>
    <submittedName>
        <fullName evidence="1">Uncharacterized protein</fullName>
    </submittedName>
</protein>
<proteinExistence type="predicted"/>